<dbReference type="OrthoDB" id="580775at2"/>
<dbReference type="Proteomes" id="UP000307657">
    <property type="component" value="Unassembled WGS sequence"/>
</dbReference>
<protein>
    <submittedName>
        <fullName evidence="1">Phenylacetate--CoA ligase family protein</fullName>
    </submittedName>
</protein>
<keyword evidence="2" id="KW-1185">Reference proteome</keyword>
<reference evidence="1 2" key="1">
    <citation type="submission" date="2019-04" db="EMBL/GenBank/DDBJ databases">
        <title>Lacinutrix sp. nov., isolated from marine water.</title>
        <authorList>
            <person name="Kim W."/>
        </authorList>
    </citation>
    <scope>NUCLEOTIDE SEQUENCE [LARGE SCALE GENOMIC DNA]</scope>
    <source>
        <strain evidence="1 2">CAU 1491</strain>
    </source>
</reference>
<dbReference type="Gene3D" id="3.40.50.12780">
    <property type="entry name" value="N-terminal domain of ligase-like"/>
    <property type="match status" value="1"/>
</dbReference>
<gene>
    <name evidence="1" type="ORF">E5167_10625</name>
</gene>
<comment type="caution">
    <text evidence="1">The sequence shown here is derived from an EMBL/GenBank/DDBJ whole genome shotgun (WGS) entry which is preliminary data.</text>
</comment>
<keyword evidence="1" id="KW-0436">Ligase</keyword>
<dbReference type="SUPFAM" id="SSF56801">
    <property type="entry name" value="Acetyl-CoA synthetase-like"/>
    <property type="match status" value="1"/>
</dbReference>
<evidence type="ECO:0000313" key="2">
    <source>
        <dbReference type="Proteomes" id="UP000307657"/>
    </source>
</evidence>
<dbReference type="InterPro" id="IPR042099">
    <property type="entry name" value="ANL_N_sf"/>
</dbReference>
<dbReference type="EMBL" id="SUPL01000005">
    <property type="protein sequence ID" value="TJY34754.1"/>
    <property type="molecule type" value="Genomic_DNA"/>
</dbReference>
<dbReference type="InterPro" id="IPR053158">
    <property type="entry name" value="CapK_Type1_Caps_Biosynth"/>
</dbReference>
<dbReference type="PANTHER" id="PTHR36932">
    <property type="entry name" value="CAPSULAR POLYSACCHARIDE BIOSYNTHESIS PROTEIN"/>
    <property type="match status" value="1"/>
</dbReference>
<dbReference type="PANTHER" id="PTHR36932:SF1">
    <property type="entry name" value="CAPSULAR POLYSACCHARIDE BIOSYNTHESIS PROTEIN"/>
    <property type="match status" value="1"/>
</dbReference>
<sequence>MNVFNLSLMLQGFPIKKANAELRMIQHKNDDDFKAYVLQKKQEILLYHLEHNSFYKSFAKNIHINNWNTVPVMTKRDLQQPLHKRLSKGYTVNNVYINKTSGSSGDPFMFAKDKFCHAMTWAIFKEWYGWYAIFNAKQARFYGIPLNKKGYYKERLKDYISNRYRFNVFDLSEKAFDLWIRKFSKTRFEFITGYTSVIVAFAKYLIKNEIILLEVCSTLKACLPTSEMLSDDDKLLLEKAFNIPIVNEYGSAEFGLIALEKNQQWVLNNLNLYVEILDDDGHVLPYGEEGRIVITDLFNKAHPFIRYDIGDIGSIEHIDSKLTVLKTLVGRKEDYVTLPSGKTAPGLSFYYVTKSVMQDDGLIQEIKVIQHTLNTFEIQYVADYELNENQKTTIKNASETYLEPGIEILFTKKNSLQRTKKGKLKQFTSHIN</sequence>
<dbReference type="GO" id="GO:0016874">
    <property type="term" value="F:ligase activity"/>
    <property type="evidence" value="ECO:0007669"/>
    <property type="project" value="UniProtKB-KW"/>
</dbReference>
<name>A0A4U0EU47_9FLAO</name>
<proteinExistence type="predicted"/>
<evidence type="ECO:0000313" key="1">
    <source>
        <dbReference type="EMBL" id="TJY34754.1"/>
    </source>
</evidence>
<accession>A0A4U0EU47</accession>
<dbReference type="AlphaFoldDB" id="A0A4U0EU47"/>
<organism evidence="1 2">
    <name type="scientific">Pontimicrobium aquaticum</name>
    <dbReference type="NCBI Taxonomy" id="2565367"/>
    <lineage>
        <taxon>Bacteria</taxon>
        <taxon>Pseudomonadati</taxon>
        <taxon>Bacteroidota</taxon>
        <taxon>Flavobacteriia</taxon>
        <taxon>Flavobacteriales</taxon>
        <taxon>Flavobacteriaceae</taxon>
        <taxon>Pontimicrobium</taxon>
    </lineage>
</organism>